<dbReference type="EMBL" id="BK015319">
    <property type="protein sequence ID" value="DAE01119.1"/>
    <property type="molecule type" value="Genomic_DNA"/>
</dbReference>
<protein>
    <submittedName>
        <fullName evidence="1">Alpha-aminoadipate carrier protein</fullName>
    </submittedName>
</protein>
<evidence type="ECO:0000313" key="1">
    <source>
        <dbReference type="EMBL" id="DAE01119.1"/>
    </source>
</evidence>
<proteinExistence type="predicted"/>
<accession>A0A8S5P208</accession>
<reference evidence="1" key="1">
    <citation type="journal article" date="2021" name="Proc. Natl. Acad. Sci. U.S.A.">
        <title>A Catalog of Tens of Thousands of Viruses from Human Metagenomes Reveals Hidden Associations with Chronic Diseases.</title>
        <authorList>
            <person name="Tisza M.J."/>
            <person name="Buck C.B."/>
        </authorList>
    </citation>
    <scope>NUCLEOTIDE SEQUENCE</scope>
    <source>
        <strain evidence="1">CtegP15</strain>
    </source>
</reference>
<organism evidence="1">
    <name type="scientific">Myoviridae sp. ctegP15</name>
    <dbReference type="NCBI Taxonomy" id="2825146"/>
    <lineage>
        <taxon>Viruses</taxon>
        <taxon>Duplodnaviria</taxon>
        <taxon>Heunggongvirae</taxon>
        <taxon>Uroviricota</taxon>
        <taxon>Caudoviricetes</taxon>
    </lineage>
</organism>
<sequence>MKYECENCGAFYSDEDVTEEGEMREDCYGVRFWATFHYCPCCGEEVITDEDYEETETIEDINKSLYSEWMRQAL</sequence>
<name>A0A8S5P208_9CAUD</name>